<evidence type="ECO:0000313" key="2">
    <source>
        <dbReference type="EMBL" id="MFL0247349.1"/>
    </source>
</evidence>
<feature type="region of interest" description="Disordered" evidence="1">
    <location>
        <begin position="1"/>
        <end position="25"/>
    </location>
</feature>
<organism evidence="2 3">
    <name type="scientific">Candidatus Clostridium stratigraminis</name>
    <dbReference type="NCBI Taxonomy" id="3381661"/>
    <lineage>
        <taxon>Bacteria</taxon>
        <taxon>Bacillati</taxon>
        <taxon>Bacillota</taxon>
        <taxon>Clostridia</taxon>
        <taxon>Eubacteriales</taxon>
        <taxon>Clostridiaceae</taxon>
        <taxon>Clostridium</taxon>
    </lineage>
</organism>
<sequence>MYLVDNYRRSKKDTGDNKTNRRTQVKPNKLYKKYQANDGDYDVITAINHTVAELCRIGFLTCEREKFGTSLQCIYLVDKQIEQVEDYLHKKYAFIPKGMKKDDVQNMIAKYHDLSEICGMECDRLLKELDINKIPNDYESLPKILDAVAFIENNRTELYVREVSMKVYGDSKYFEENTLIQVCQMLRKYKNKPCNTDELMDEILSDYMIKKEPQKFSIKGNFILSINKKELDFSVLPDGIELDTNSLNKIDCIKVEAQKFMTIENRTSYLRYSAPDTVTFYLGGVCKSFST</sequence>
<evidence type="ECO:0000313" key="3">
    <source>
        <dbReference type="Proteomes" id="UP001623591"/>
    </source>
</evidence>
<protein>
    <submittedName>
        <fullName evidence="2">Uncharacterized protein</fullName>
    </submittedName>
</protein>
<dbReference type="EMBL" id="JBJHZZ010000006">
    <property type="protein sequence ID" value="MFL0247349.1"/>
    <property type="molecule type" value="Genomic_DNA"/>
</dbReference>
<reference evidence="2 3" key="1">
    <citation type="submission" date="2024-11" db="EMBL/GenBank/DDBJ databases">
        <authorList>
            <person name="Heng Y.C."/>
            <person name="Lim A.C.H."/>
            <person name="Lee J.K.Y."/>
            <person name="Kittelmann S."/>
        </authorList>
    </citation>
    <scope>NUCLEOTIDE SEQUENCE [LARGE SCALE GENOMIC DNA]</scope>
    <source>
        <strain evidence="2 3">WILCCON 0185</strain>
    </source>
</reference>
<evidence type="ECO:0000256" key="1">
    <source>
        <dbReference type="SAM" id="MobiDB-lite"/>
    </source>
</evidence>
<feature type="compositionally biased region" description="Basic and acidic residues" evidence="1">
    <location>
        <begin position="1"/>
        <end position="19"/>
    </location>
</feature>
<dbReference type="Proteomes" id="UP001623591">
    <property type="component" value="Unassembled WGS sequence"/>
</dbReference>
<accession>A0ABW8T8G6</accession>
<dbReference type="RefSeq" id="WP_406769803.1">
    <property type="nucleotide sequence ID" value="NZ_JBJHZZ010000006.1"/>
</dbReference>
<keyword evidence="3" id="KW-1185">Reference proteome</keyword>
<proteinExistence type="predicted"/>
<gene>
    <name evidence="2" type="ORF">ACJDUG_10225</name>
</gene>
<comment type="caution">
    <text evidence="2">The sequence shown here is derived from an EMBL/GenBank/DDBJ whole genome shotgun (WGS) entry which is preliminary data.</text>
</comment>
<name>A0ABW8T8G6_9CLOT</name>